<evidence type="ECO:0000256" key="5">
    <source>
        <dbReference type="ARBA" id="ARBA00022801"/>
    </source>
</evidence>
<evidence type="ECO:0000256" key="8">
    <source>
        <dbReference type="RuleBase" id="RU361238"/>
    </source>
</evidence>
<evidence type="ECO:0000256" key="3">
    <source>
        <dbReference type="ARBA" id="ARBA00022723"/>
    </source>
</evidence>
<evidence type="ECO:0000256" key="4">
    <source>
        <dbReference type="ARBA" id="ARBA00022729"/>
    </source>
</evidence>
<dbReference type="EMBL" id="JBFXLS010000012">
    <property type="protein sequence ID" value="KAL2830471.1"/>
    <property type="molecule type" value="Genomic_DNA"/>
</dbReference>
<dbReference type="PANTHER" id="PTHR33938:SF8">
    <property type="entry name" value="CARBOXYLIC ESTER HYDROLASE"/>
    <property type="match status" value="1"/>
</dbReference>
<comment type="caution">
    <text evidence="9">The sequence shown here is derived from an EMBL/GenBank/DDBJ whole genome shotgun (WGS) entry which is preliminary data.</text>
</comment>
<keyword evidence="3" id="KW-0479">Metal-binding</keyword>
<comment type="similarity">
    <text evidence="1 8">Belongs to the tannase family.</text>
</comment>
<sequence length="539" mass="57915">MALTPSLLWSAFPGLALQCSNFTPPILPDAQVLSITSHPVYNLTLPLAIPGLPTNLPPLTFCNVTVTLTHGTANDTVFVTVALPPRERWNGRYQATGGGGLAAGYDHSLVVPVLSGFAASFTDGGLTLNHTIDPQSGEWGMNNDGTLNRDLMLNLAWRSIHDMALASKHVIHEFYGKPANYSYWNGCSQGGRQGYAAAAKYPTDFDGILAMAPGLSMEYIGPADFWPVVVMANEGQLVPPCVFDAFQRAIVETCDPLDGAVDELLSDYDLLLSCHFDPQTLVGTKVGCEDTETMITATQARIVGKILDGPRTPEGNKLWYGLAPGATFSGIAGTRSINKALVPVPFVPALGWLKYMVLRDANYDFTKMSYAEYFEAFNTSVTIGASFLGADPLNISAFHSAGGKLLSWVGLADEYIPPSSLLNYHDQIATSLGSYSATHEFYRVFTAPGVGHCQGGNGPQPLNAMTALVDWVEHGRAPETLPAGTNSANGKVISRDLCLYPKKPVYLEGRADEEGSFACEEAPTELEPSVDRCAMIIMM</sequence>
<dbReference type="InterPro" id="IPR011118">
    <property type="entry name" value="Tannase/feruloyl_esterase"/>
</dbReference>
<accession>A0ABR4IS23</accession>
<organism evidence="9 10">
    <name type="scientific">Aspergillus cavernicola</name>
    <dbReference type="NCBI Taxonomy" id="176166"/>
    <lineage>
        <taxon>Eukaryota</taxon>
        <taxon>Fungi</taxon>
        <taxon>Dikarya</taxon>
        <taxon>Ascomycota</taxon>
        <taxon>Pezizomycotina</taxon>
        <taxon>Eurotiomycetes</taxon>
        <taxon>Eurotiomycetidae</taxon>
        <taxon>Eurotiales</taxon>
        <taxon>Aspergillaceae</taxon>
        <taxon>Aspergillus</taxon>
        <taxon>Aspergillus subgen. Nidulantes</taxon>
    </lineage>
</organism>
<keyword evidence="2" id="KW-0719">Serine esterase</keyword>
<evidence type="ECO:0000256" key="2">
    <source>
        <dbReference type="ARBA" id="ARBA00022487"/>
    </source>
</evidence>
<feature type="chain" id="PRO_5044962639" description="Carboxylic ester hydrolase" evidence="8">
    <location>
        <begin position="19"/>
        <end position="539"/>
    </location>
</feature>
<keyword evidence="6" id="KW-0106">Calcium</keyword>
<protein>
    <recommendedName>
        <fullName evidence="8">Carboxylic ester hydrolase</fullName>
        <ecNumber evidence="8">3.1.1.-</ecNumber>
    </recommendedName>
</protein>
<dbReference type="EC" id="3.1.1.-" evidence="8"/>
<dbReference type="Gene3D" id="3.40.50.1820">
    <property type="entry name" value="alpha/beta hydrolase"/>
    <property type="match status" value="1"/>
</dbReference>
<evidence type="ECO:0000313" key="9">
    <source>
        <dbReference type="EMBL" id="KAL2830471.1"/>
    </source>
</evidence>
<keyword evidence="4 8" id="KW-0732">Signal</keyword>
<proteinExistence type="inferred from homology"/>
<dbReference type="InterPro" id="IPR029058">
    <property type="entry name" value="AB_hydrolase_fold"/>
</dbReference>
<evidence type="ECO:0000256" key="6">
    <source>
        <dbReference type="ARBA" id="ARBA00022837"/>
    </source>
</evidence>
<dbReference type="Pfam" id="PF07519">
    <property type="entry name" value="Tannase"/>
    <property type="match status" value="1"/>
</dbReference>
<feature type="signal peptide" evidence="8">
    <location>
        <begin position="1"/>
        <end position="18"/>
    </location>
</feature>
<evidence type="ECO:0000313" key="10">
    <source>
        <dbReference type="Proteomes" id="UP001610335"/>
    </source>
</evidence>
<dbReference type="SUPFAM" id="SSF53474">
    <property type="entry name" value="alpha/beta-Hydrolases"/>
    <property type="match status" value="1"/>
</dbReference>
<keyword evidence="10" id="KW-1185">Reference proteome</keyword>
<keyword evidence="5 8" id="KW-0378">Hydrolase</keyword>
<gene>
    <name evidence="9" type="ORF">BDW59DRAFT_177824</name>
</gene>
<name>A0ABR4IS23_9EURO</name>
<evidence type="ECO:0000256" key="7">
    <source>
        <dbReference type="ARBA" id="ARBA00023157"/>
    </source>
</evidence>
<dbReference type="PANTHER" id="PTHR33938">
    <property type="entry name" value="FERULOYL ESTERASE B-RELATED"/>
    <property type="match status" value="1"/>
</dbReference>
<keyword evidence="7" id="KW-1015">Disulfide bond</keyword>
<dbReference type="Proteomes" id="UP001610335">
    <property type="component" value="Unassembled WGS sequence"/>
</dbReference>
<evidence type="ECO:0000256" key="1">
    <source>
        <dbReference type="ARBA" id="ARBA00006249"/>
    </source>
</evidence>
<reference evidence="9 10" key="1">
    <citation type="submission" date="2024-07" db="EMBL/GenBank/DDBJ databases">
        <title>Section-level genome sequencing and comparative genomics of Aspergillus sections Usti and Cavernicolus.</title>
        <authorList>
            <consortium name="Lawrence Berkeley National Laboratory"/>
            <person name="Nybo J.L."/>
            <person name="Vesth T.C."/>
            <person name="Theobald S."/>
            <person name="Frisvad J.C."/>
            <person name="Larsen T.O."/>
            <person name="Kjaerboelling I."/>
            <person name="Rothschild-Mancinelli K."/>
            <person name="Lyhne E.K."/>
            <person name="Kogle M.E."/>
            <person name="Barry K."/>
            <person name="Clum A."/>
            <person name="Na H."/>
            <person name="Ledsgaard L."/>
            <person name="Lin J."/>
            <person name="Lipzen A."/>
            <person name="Kuo A."/>
            <person name="Riley R."/>
            <person name="Mondo S."/>
            <person name="LaButti K."/>
            <person name="Haridas S."/>
            <person name="Pangalinan J."/>
            <person name="Salamov A.A."/>
            <person name="Simmons B.A."/>
            <person name="Magnuson J.K."/>
            <person name="Chen J."/>
            <person name="Drula E."/>
            <person name="Henrissat B."/>
            <person name="Wiebenga A."/>
            <person name="Lubbers R.J."/>
            <person name="Gomes A.C."/>
            <person name="Makela M.R."/>
            <person name="Stajich J."/>
            <person name="Grigoriev I.V."/>
            <person name="Mortensen U.H."/>
            <person name="De vries R.P."/>
            <person name="Baker S.E."/>
            <person name="Andersen M.R."/>
        </authorList>
    </citation>
    <scope>NUCLEOTIDE SEQUENCE [LARGE SCALE GENOMIC DNA]</scope>
    <source>
        <strain evidence="9 10">CBS 600.67</strain>
    </source>
</reference>